<proteinExistence type="predicted"/>
<dbReference type="AlphaFoldDB" id="A0A4Y7Q448"/>
<evidence type="ECO:0000259" key="2">
    <source>
        <dbReference type="Pfam" id="PF20151"/>
    </source>
</evidence>
<dbReference type="Proteomes" id="UP000294933">
    <property type="component" value="Unassembled WGS sequence"/>
</dbReference>
<accession>A0A4Y7Q448</accession>
<name>A0A4Y7Q448_9AGAM</name>
<keyword evidence="1" id="KW-1133">Transmembrane helix</keyword>
<reference evidence="3 4" key="1">
    <citation type="submission" date="2018-06" db="EMBL/GenBank/DDBJ databases">
        <title>A transcriptomic atlas of mushroom development highlights an independent origin of complex multicellularity.</title>
        <authorList>
            <consortium name="DOE Joint Genome Institute"/>
            <person name="Krizsan K."/>
            <person name="Almasi E."/>
            <person name="Merenyi Z."/>
            <person name="Sahu N."/>
            <person name="Viragh M."/>
            <person name="Koszo T."/>
            <person name="Mondo S."/>
            <person name="Kiss B."/>
            <person name="Balint B."/>
            <person name="Kues U."/>
            <person name="Barry K."/>
            <person name="Hegedus J.C."/>
            <person name="Henrissat B."/>
            <person name="Johnson J."/>
            <person name="Lipzen A."/>
            <person name="Ohm R."/>
            <person name="Nagy I."/>
            <person name="Pangilinan J."/>
            <person name="Yan J."/>
            <person name="Xiong Y."/>
            <person name="Grigoriev I.V."/>
            <person name="Hibbett D.S."/>
            <person name="Nagy L.G."/>
        </authorList>
    </citation>
    <scope>NUCLEOTIDE SEQUENCE [LARGE SCALE GENOMIC DNA]</scope>
    <source>
        <strain evidence="3 4">SZMC22713</strain>
    </source>
</reference>
<dbReference type="EMBL" id="ML170177">
    <property type="protein sequence ID" value="TDL21942.1"/>
    <property type="molecule type" value="Genomic_DNA"/>
</dbReference>
<keyword evidence="4" id="KW-1185">Reference proteome</keyword>
<evidence type="ECO:0000256" key="1">
    <source>
        <dbReference type="SAM" id="Phobius"/>
    </source>
</evidence>
<evidence type="ECO:0000313" key="4">
    <source>
        <dbReference type="Proteomes" id="UP000294933"/>
    </source>
</evidence>
<feature type="transmembrane region" description="Helical" evidence="1">
    <location>
        <begin position="20"/>
        <end position="42"/>
    </location>
</feature>
<dbReference type="Pfam" id="PF20151">
    <property type="entry name" value="DUF6533"/>
    <property type="match status" value="1"/>
</dbReference>
<protein>
    <recommendedName>
        <fullName evidence="2">DUF6533 domain-containing protein</fullName>
    </recommendedName>
</protein>
<feature type="domain" description="DUF6533" evidence="2">
    <location>
        <begin position="27"/>
        <end position="70"/>
    </location>
</feature>
<dbReference type="OrthoDB" id="2745134at2759"/>
<sequence length="352" mass="38630">MNATDPHVVAAQLSTIGGQLVATKSMAIGLYAVMIYDHLLTLPGEIEHIWKRRFSVVTLLFIVNRYYALLAFAVTVSAFFSPLFTHEVCPQFAVFLPFAVGVVLIITPGIVMGLRIYALYGRNKILGAFIVMYLLAEFVLKCWINVFPGHHPLVLPPSAPHIEAFQICIELASDSLGNLKTASYQLMETIYDLVIFGLMIAKTISAYKSRSTHGALRTDIVFLIARHGVLYFAAIFTANLLWAMLILFAPKGLKYSTVTPSLILVCTLVNRLTIDLRQSSAAQMSSTIPVGIQNSKRQPSHGAVVYSRGPDIDFATVVSSETSEEDVELRDMGLSDPGFGSFDFASTRVSQA</sequence>
<feature type="transmembrane region" description="Helical" evidence="1">
    <location>
        <begin position="54"/>
        <end position="80"/>
    </location>
</feature>
<keyword evidence="1" id="KW-0472">Membrane</keyword>
<feature type="transmembrane region" description="Helical" evidence="1">
    <location>
        <begin position="255"/>
        <end position="274"/>
    </location>
</feature>
<feature type="transmembrane region" description="Helical" evidence="1">
    <location>
        <begin position="92"/>
        <end position="114"/>
    </location>
</feature>
<dbReference type="VEuPathDB" id="FungiDB:BD410DRAFT_789021"/>
<gene>
    <name evidence="3" type="ORF">BD410DRAFT_789021</name>
</gene>
<keyword evidence="1" id="KW-0812">Transmembrane</keyword>
<dbReference type="InterPro" id="IPR045340">
    <property type="entry name" value="DUF6533"/>
</dbReference>
<dbReference type="STRING" id="50990.A0A4Y7Q448"/>
<feature type="transmembrane region" description="Helical" evidence="1">
    <location>
        <begin position="126"/>
        <end position="146"/>
    </location>
</feature>
<evidence type="ECO:0000313" key="3">
    <source>
        <dbReference type="EMBL" id="TDL21942.1"/>
    </source>
</evidence>
<feature type="transmembrane region" description="Helical" evidence="1">
    <location>
        <begin position="189"/>
        <end position="207"/>
    </location>
</feature>
<feature type="transmembrane region" description="Helical" evidence="1">
    <location>
        <begin position="228"/>
        <end position="249"/>
    </location>
</feature>
<organism evidence="3 4">
    <name type="scientific">Rickenella mellea</name>
    <dbReference type="NCBI Taxonomy" id="50990"/>
    <lineage>
        <taxon>Eukaryota</taxon>
        <taxon>Fungi</taxon>
        <taxon>Dikarya</taxon>
        <taxon>Basidiomycota</taxon>
        <taxon>Agaricomycotina</taxon>
        <taxon>Agaricomycetes</taxon>
        <taxon>Hymenochaetales</taxon>
        <taxon>Rickenellaceae</taxon>
        <taxon>Rickenella</taxon>
    </lineage>
</organism>